<dbReference type="EMBL" id="KN042453">
    <property type="protein sequence ID" value="KFH61734.1"/>
    <property type="molecule type" value="Genomic_DNA"/>
</dbReference>
<organism evidence="1 2">
    <name type="scientific">Podila verticillata NRRL 6337</name>
    <dbReference type="NCBI Taxonomy" id="1069443"/>
    <lineage>
        <taxon>Eukaryota</taxon>
        <taxon>Fungi</taxon>
        <taxon>Fungi incertae sedis</taxon>
        <taxon>Mucoromycota</taxon>
        <taxon>Mortierellomycotina</taxon>
        <taxon>Mortierellomycetes</taxon>
        <taxon>Mortierellales</taxon>
        <taxon>Mortierellaceae</taxon>
        <taxon>Podila</taxon>
    </lineage>
</organism>
<proteinExistence type="predicted"/>
<gene>
    <name evidence="1" type="ORF">MVEG_12428</name>
</gene>
<name>A0A086TIF7_9FUNG</name>
<keyword evidence="2" id="KW-1185">Reference proteome</keyword>
<sequence>MYPVFVFINYPMGESIKARLTSLARKNDLEITFMENATSREDRKNIPTEYCGVWDEISAQTGSLMLEDLGEHDGVHFTITDEPIYHVRIALDYAMEGYAYLLYSVRCMYDFRERIQSDDPDEVLDVV</sequence>
<evidence type="ECO:0000313" key="2">
    <source>
        <dbReference type="Proteomes" id="UP000243308"/>
    </source>
</evidence>
<accession>A0A086TIF7</accession>
<protein>
    <submittedName>
        <fullName evidence="1">Uncharacterized protein</fullName>
    </submittedName>
</protein>
<reference evidence="1 2" key="1">
    <citation type="submission" date="2011-02" db="EMBL/GenBank/DDBJ databases">
        <title>The Genome Sequence of Mortierella verticillata NRRL 6337.</title>
        <authorList>
            <consortium name="The Broad Institute Genome Sequencing Platform"/>
            <person name="Russ C."/>
            <person name="Cuomo C."/>
            <person name="Burger G."/>
            <person name="Gray M.W."/>
            <person name="Holland P.W.H."/>
            <person name="King N."/>
            <person name="Lang F.B.F."/>
            <person name="Roger A.J."/>
            <person name="Ruiz-Trillo I."/>
            <person name="Young S.K."/>
            <person name="Zeng Q."/>
            <person name="Gargeya S."/>
            <person name="Alvarado L."/>
            <person name="Berlin A."/>
            <person name="Chapman S.B."/>
            <person name="Chen Z."/>
            <person name="Freedman E."/>
            <person name="Gellesch M."/>
            <person name="Goldberg J."/>
            <person name="Griggs A."/>
            <person name="Gujja S."/>
            <person name="Heilman E."/>
            <person name="Heiman D."/>
            <person name="Howarth C."/>
            <person name="Mehta T."/>
            <person name="Neiman D."/>
            <person name="Pearson M."/>
            <person name="Roberts A."/>
            <person name="Saif S."/>
            <person name="Shea T."/>
            <person name="Shenoy N."/>
            <person name="Sisk P."/>
            <person name="Stolte C."/>
            <person name="Sykes S."/>
            <person name="White J."/>
            <person name="Yandava C."/>
            <person name="Haas B."/>
            <person name="Nusbaum C."/>
            <person name="Birren B."/>
        </authorList>
    </citation>
    <scope>NUCLEOTIDE SEQUENCE [LARGE SCALE GENOMIC DNA]</scope>
    <source>
        <strain evidence="1 2">NRRL 6337</strain>
    </source>
</reference>
<dbReference type="AlphaFoldDB" id="A0A086TIF7"/>
<dbReference type="Proteomes" id="UP000243308">
    <property type="component" value="Unassembled WGS sequence"/>
</dbReference>
<evidence type="ECO:0000313" key="1">
    <source>
        <dbReference type="EMBL" id="KFH61734.1"/>
    </source>
</evidence>